<dbReference type="OrthoDB" id="5151075at2759"/>
<dbReference type="Pfam" id="PF05153">
    <property type="entry name" value="MIOX"/>
    <property type="match status" value="1"/>
</dbReference>
<protein>
    <recommendedName>
        <fullName evidence="4 10">Inositol oxygenase</fullName>
        <ecNumber evidence="4 10">1.13.99.1</ecNumber>
    </recommendedName>
    <alternativeName>
        <fullName evidence="10">Myo-inositol oxygenase</fullName>
    </alternativeName>
</protein>
<dbReference type="GO" id="GO:0019310">
    <property type="term" value="P:inositol catabolic process"/>
    <property type="evidence" value="ECO:0007669"/>
    <property type="project" value="UniProtKB-UniRule"/>
</dbReference>
<comment type="similarity">
    <text evidence="3 10">Belongs to the myo-inositol oxygenase family.</text>
</comment>
<dbReference type="EC" id="1.13.99.1" evidence="4 10"/>
<organism evidence="12 13">
    <name type="scientific">Reticulomyxa filosa</name>
    <dbReference type="NCBI Taxonomy" id="46433"/>
    <lineage>
        <taxon>Eukaryota</taxon>
        <taxon>Sar</taxon>
        <taxon>Rhizaria</taxon>
        <taxon>Retaria</taxon>
        <taxon>Foraminifera</taxon>
        <taxon>Monothalamids</taxon>
        <taxon>Reticulomyxidae</taxon>
        <taxon>Reticulomyxa</taxon>
    </lineage>
</organism>
<dbReference type="SUPFAM" id="SSF109604">
    <property type="entry name" value="HD-domain/PDEase-like"/>
    <property type="match status" value="1"/>
</dbReference>
<evidence type="ECO:0000256" key="10">
    <source>
        <dbReference type="RuleBase" id="RU367039"/>
    </source>
</evidence>
<dbReference type="GO" id="GO:0005506">
    <property type="term" value="F:iron ion binding"/>
    <property type="evidence" value="ECO:0007669"/>
    <property type="project" value="InterPro"/>
</dbReference>
<evidence type="ECO:0000256" key="3">
    <source>
        <dbReference type="ARBA" id="ARBA00005286"/>
    </source>
</evidence>
<keyword evidence="8 9" id="KW-0408">Iron</keyword>
<comment type="caution">
    <text evidence="12">The sequence shown here is derived from an EMBL/GenBank/DDBJ whole genome shotgun (WGS) entry which is preliminary data.</text>
</comment>
<evidence type="ECO:0000256" key="8">
    <source>
        <dbReference type="ARBA" id="ARBA00023004"/>
    </source>
</evidence>
<dbReference type="GO" id="GO:0005737">
    <property type="term" value="C:cytoplasm"/>
    <property type="evidence" value="ECO:0007669"/>
    <property type="project" value="UniProtKB-SubCell"/>
</dbReference>
<evidence type="ECO:0000256" key="2">
    <source>
        <dbReference type="ARBA" id="ARBA00005167"/>
    </source>
</evidence>
<feature type="compositionally biased region" description="Basic and acidic residues" evidence="11">
    <location>
        <begin position="1"/>
        <end position="34"/>
    </location>
</feature>
<keyword evidence="13" id="KW-1185">Reference proteome</keyword>
<comment type="subcellular location">
    <subcellularLocation>
        <location evidence="1 10">Cytoplasm</location>
    </subcellularLocation>
</comment>
<evidence type="ECO:0000256" key="7">
    <source>
        <dbReference type="ARBA" id="ARBA00023002"/>
    </source>
</evidence>
<comment type="catalytic activity">
    <reaction evidence="10">
        <text>myo-inositol + O2 = D-glucuronate + H2O + H(+)</text>
        <dbReference type="Rhea" id="RHEA:23696"/>
        <dbReference type="ChEBI" id="CHEBI:15377"/>
        <dbReference type="ChEBI" id="CHEBI:15378"/>
        <dbReference type="ChEBI" id="CHEBI:15379"/>
        <dbReference type="ChEBI" id="CHEBI:17268"/>
        <dbReference type="ChEBI" id="CHEBI:58720"/>
        <dbReference type="EC" id="1.13.99.1"/>
    </reaction>
</comment>
<dbReference type="EMBL" id="ASPP01034885">
    <property type="protein sequence ID" value="ETO02796.1"/>
    <property type="molecule type" value="Genomic_DNA"/>
</dbReference>
<gene>
    <name evidence="12" type="ORF">RFI_34617</name>
</gene>
<keyword evidence="5 10" id="KW-0963">Cytoplasm</keyword>
<evidence type="ECO:0000256" key="11">
    <source>
        <dbReference type="SAM" id="MobiDB-lite"/>
    </source>
</evidence>
<dbReference type="Proteomes" id="UP000023152">
    <property type="component" value="Unassembled WGS sequence"/>
</dbReference>
<comment type="pathway">
    <text evidence="2 10">Polyol metabolism; myo-inositol degradation into D-glucuronate; D-glucuronate from myo-inositol: step 1/1.</text>
</comment>
<keyword evidence="6 9" id="KW-0479">Metal-binding</keyword>
<evidence type="ECO:0000256" key="6">
    <source>
        <dbReference type="ARBA" id="ARBA00022723"/>
    </source>
</evidence>
<dbReference type="UniPathway" id="UPA00111">
    <property type="reaction ID" value="UER00527"/>
</dbReference>
<keyword evidence="7 10" id="KW-0560">Oxidoreductase</keyword>
<evidence type="ECO:0000256" key="1">
    <source>
        <dbReference type="ARBA" id="ARBA00004496"/>
    </source>
</evidence>
<dbReference type="GO" id="GO:0050113">
    <property type="term" value="F:inositol oxygenase activity"/>
    <property type="evidence" value="ECO:0007669"/>
    <property type="project" value="UniProtKB-UniRule"/>
</dbReference>
<feature type="region of interest" description="Disordered" evidence="11">
    <location>
        <begin position="1"/>
        <end position="37"/>
    </location>
</feature>
<evidence type="ECO:0000313" key="12">
    <source>
        <dbReference type="EMBL" id="ETO02796.1"/>
    </source>
</evidence>
<dbReference type="InterPro" id="IPR007828">
    <property type="entry name" value="Inositol_oxygenase"/>
</dbReference>
<name>X6LN46_RETFI</name>
<evidence type="ECO:0000256" key="4">
    <source>
        <dbReference type="ARBA" id="ARBA00011919"/>
    </source>
</evidence>
<feature type="non-terminal residue" evidence="12">
    <location>
        <position position="1"/>
    </location>
</feature>
<feature type="binding site" evidence="9">
    <location>
        <position position="111"/>
    </location>
    <ligand>
        <name>Fe cation</name>
        <dbReference type="ChEBI" id="CHEBI:24875"/>
        <label>1</label>
    </ligand>
</feature>
<evidence type="ECO:0000256" key="5">
    <source>
        <dbReference type="ARBA" id="ARBA00022490"/>
    </source>
</evidence>
<evidence type="ECO:0000256" key="9">
    <source>
        <dbReference type="PIRSR" id="PIRSR607828-2"/>
    </source>
</evidence>
<reference evidence="12 13" key="1">
    <citation type="journal article" date="2013" name="Curr. Biol.">
        <title>The Genome of the Foraminiferan Reticulomyxa filosa.</title>
        <authorList>
            <person name="Glockner G."/>
            <person name="Hulsmann N."/>
            <person name="Schleicher M."/>
            <person name="Noegel A.A."/>
            <person name="Eichinger L."/>
            <person name="Gallinger C."/>
            <person name="Pawlowski J."/>
            <person name="Sierra R."/>
            <person name="Euteneuer U."/>
            <person name="Pillet L."/>
            <person name="Moustafa A."/>
            <person name="Platzer M."/>
            <person name="Groth M."/>
            <person name="Szafranski K."/>
            <person name="Schliwa M."/>
        </authorList>
    </citation>
    <scope>NUCLEOTIDE SEQUENCE [LARGE SCALE GENOMIC DNA]</scope>
</reference>
<accession>X6LN46</accession>
<dbReference type="AlphaFoldDB" id="X6LN46"/>
<sequence>TLEEGKTNEKRENERKEEDNNDLWTKDPNKKQSDFRNYINSRRQEKVEKFYKEQHSKMTYEIVMKKLMNNMLQNGSIEKGIIKKNSWDMLHYVDQVMDDSDPDTNLTQVNHNLFF</sequence>
<comment type="cofactor">
    <cofactor evidence="9 10">
        <name>Fe cation</name>
        <dbReference type="ChEBI" id="CHEBI:24875"/>
    </cofactor>
    <text evidence="9 10">Binds 2 iron ions per subunit.</text>
</comment>
<evidence type="ECO:0000313" key="13">
    <source>
        <dbReference type="Proteomes" id="UP000023152"/>
    </source>
</evidence>
<proteinExistence type="inferred from homology"/>